<reference evidence="1" key="1">
    <citation type="submission" date="2018-02" db="EMBL/GenBank/DDBJ databases">
        <title>Rhizophora mucronata_Transcriptome.</title>
        <authorList>
            <person name="Meera S.P."/>
            <person name="Sreeshan A."/>
            <person name="Augustine A."/>
        </authorList>
    </citation>
    <scope>NUCLEOTIDE SEQUENCE</scope>
    <source>
        <tissue evidence="1">Leaf</tissue>
    </source>
</reference>
<dbReference type="EMBL" id="GGEC01065039">
    <property type="protein sequence ID" value="MBX45523.1"/>
    <property type="molecule type" value="Transcribed_RNA"/>
</dbReference>
<proteinExistence type="predicted"/>
<evidence type="ECO:0000313" key="1">
    <source>
        <dbReference type="EMBL" id="MBX45523.1"/>
    </source>
</evidence>
<organism evidence="1">
    <name type="scientific">Rhizophora mucronata</name>
    <name type="common">Asiatic mangrove</name>
    <dbReference type="NCBI Taxonomy" id="61149"/>
    <lineage>
        <taxon>Eukaryota</taxon>
        <taxon>Viridiplantae</taxon>
        <taxon>Streptophyta</taxon>
        <taxon>Embryophyta</taxon>
        <taxon>Tracheophyta</taxon>
        <taxon>Spermatophyta</taxon>
        <taxon>Magnoliopsida</taxon>
        <taxon>eudicotyledons</taxon>
        <taxon>Gunneridae</taxon>
        <taxon>Pentapetalae</taxon>
        <taxon>rosids</taxon>
        <taxon>fabids</taxon>
        <taxon>Malpighiales</taxon>
        <taxon>Rhizophoraceae</taxon>
        <taxon>Rhizophora</taxon>
    </lineage>
</organism>
<dbReference type="AlphaFoldDB" id="A0A2P2NSV4"/>
<accession>A0A2P2NSV4</accession>
<protein>
    <submittedName>
        <fullName evidence="1">Uncharacterized protein</fullName>
    </submittedName>
</protein>
<sequence>MEGQIHTTRLYTISCLRSMNYIKQVIIWA</sequence>
<name>A0A2P2NSV4_RHIMU</name>